<dbReference type="GO" id="GO:0003729">
    <property type="term" value="F:mRNA binding"/>
    <property type="evidence" value="ECO:0007669"/>
    <property type="project" value="TreeGrafter"/>
</dbReference>
<dbReference type="GO" id="GO:0003743">
    <property type="term" value="F:translation initiation factor activity"/>
    <property type="evidence" value="ECO:0007669"/>
    <property type="project" value="UniProtKB-KW"/>
</dbReference>
<evidence type="ECO:0000256" key="1">
    <source>
        <dbReference type="ARBA" id="ARBA00005775"/>
    </source>
</evidence>
<proteinExistence type="inferred from homology"/>
<feature type="compositionally biased region" description="Pro residues" evidence="4">
    <location>
        <begin position="713"/>
        <end position="728"/>
    </location>
</feature>
<dbReference type="Pfam" id="PF02847">
    <property type="entry name" value="MA3"/>
    <property type="match status" value="1"/>
</dbReference>
<dbReference type="PANTHER" id="PTHR23253:SF9">
    <property type="entry name" value="EUKARYOTIC TRANSLATION INITIATION FACTOR 4 GAMMA 2"/>
    <property type="match status" value="1"/>
</dbReference>
<evidence type="ECO:0000313" key="7">
    <source>
        <dbReference type="Proteomes" id="UP001153069"/>
    </source>
</evidence>
<feature type="region of interest" description="Disordered" evidence="4">
    <location>
        <begin position="633"/>
        <end position="735"/>
    </location>
</feature>
<evidence type="ECO:0000313" key="6">
    <source>
        <dbReference type="EMBL" id="CAB9507078.1"/>
    </source>
</evidence>
<accession>A0A9N8DQ48</accession>
<keyword evidence="7" id="KW-1185">Reference proteome</keyword>
<dbReference type="OrthoDB" id="44259at2759"/>
<evidence type="ECO:0000256" key="4">
    <source>
        <dbReference type="SAM" id="MobiDB-lite"/>
    </source>
</evidence>
<name>A0A9N8DQ48_9STRA</name>
<reference evidence="6" key="1">
    <citation type="submission" date="2020-06" db="EMBL/GenBank/DDBJ databases">
        <authorList>
            <consortium name="Plant Systems Biology data submission"/>
        </authorList>
    </citation>
    <scope>NUCLEOTIDE SEQUENCE</scope>
    <source>
        <strain evidence="6">D6</strain>
    </source>
</reference>
<dbReference type="Proteomes" id="UP001153069">
    <property type="component" value="Unassembled WGS sequence"/>
</dbReference>
<dbReference type="SUPFAM" id="SSF48371">
    <property type="entry name" value="ARM repeat"/>
    <property type="match status" value="2"/>
</dbReference>
<dbReference type="Pfam" id="PF02854">
    <property type="entry name" value="MIF4G"/>
    <property type="match status" value="1"/>
</dbReference>
<feature type="region of interest" description="Disordered" evidence="4">
    <location>
        <begin position="563"/>
        <end position="583"/>
    </location>
</feature>
<dbReference type="InterPro" id="IPR003890">
    <property type="entry name" value="MIF4G-like_typ-3"/>
</dbReference>
<keyword evidence="3" id="KW-0648">Protein biosynthesis</keyword>
<feature type="domain" description="MI" evidence="5">
    <location>
        <begin position="758"/>
        <end position="890"/>
    </location>
</feature>
<organism evidence="6 7">
    <name type="scientific">Seminavis robusta</name>
    <dbReference type="NCBI Taxonomy" id="568900"/>
    <lineage>
        <taxon>Eukaryota</taxon>
        <taxon>Sar</taxon>
        <taxon>Stramenopiles</taxon>
        <taxon>Ochrophyta</taxon>
        <taxon>Bacillariophyta</taxon>
        <taxon>Bacillariophyceae</taxon>
        <taxon>Bacillariophycidae</taxon>
        <taxon>Naviculales</taxon>
        <taxon>Naviculaceae</taxon>
        <taxon>Seminavis</taxon>
    </lineage>
</organism>
<feature type="compositionally biased region" description="Polar residues" evidence="4">
    <location>
        <begin position="121"/>
        <end position="149"/>
    </location>
</feature>
<evidence type="ECO:0000259" key="5">
    <source>
        <dbReference type="PROSITE" id="PS51366"/>
    </source>
</evidence>
<feature type="region of interest" description="Disordered" evidence="4">
    <location>
        <begin position="330"/>
        <end position="362"/>
    </location>
</feature>
<dbReference type="InterPro" id="IPR003891">
    <property type="entry name" value="Initiation_fac_eIF4g_MI"/>
</dbReference>
<evidence type="ECO:0000256" key="3">
    <source>
        <dbReference type="ARBA" id="ARBA00022917"/>
    </source>
</evidence>
<dbReference type="PANTHER" id="PTHR23253">
    <property type="entry name" value="EUKARYOTIC TRANSLATION INITIATION FACTOR 4 GAMMA"/>
    <property type="match status" value="1"/>
</dbReference>
<dbReference type="InterPro" id="IPR016024">
    <property type="entry name" value="ARM-type_fold"/>
</dbReference>
<evidence type="ECO:0000256" key="2">
    <source>
        <dbReference type="ARBA" id="ARBA00022540"/>
    </source>
</evidence>
<gene>
    <name evidence="6" type="ORF">SEMRO_292_G109580.1</name>
</gene>
<dbReference type="EMBL" id="CAICTM010000291">
    <property type="protein sequence ID" value="CAB9507078.1"/>
    <property type="molecule type" value="Genomic_DNA"/>
</dbReference>
<comment type="similarity">
    <text evidence="1">Belongs to the eukaryotic initiation factor 4G family.</text>
</comment>
<dbReference type="PROSITE" id="PS51366">
    <property type="entry name" value="MI"/>
    <property type="match status" value="1"/>
</dbReference>
<dbReference type="SMART" id="SM00543">
    <property type="entry name" value="MIF4G"/>
    <property type="match status" value="1"/>
</dbReference>
<dbReference type="SMART" id="SM00544">
    <property type="entry name" value="MA3"/>
    <property type="match status" value="1"/>
</dbReference>
<sequence>MKSGQGNNNNKNKYNRNRSFGSGGGTGNAPASPKRNNNRGGQPARRSASHDPKEPFIPDDDGFTQIGNSNKKKQGNNNNNTPRGRMNPTSSFTRPRNNNSNHNKDDRNKPRATGSFKKGRNNNSSQNLHGSASSFDGLSSDNRNTSNGDGKSPPQRNVVRLHVDVLMRARLTHLDTPTCPEEGVDIDVWNPHHKCLWNDPGRCEQIQQIMTKYPNAIPLHLKKRTRIKSSKLGDATLASASASVVTNETGDASERDDISLGGSIFMGSATVVEGAMEGTPAIVVVDDEDMNPLRKTLMVLNKLSWTTIDKLTPILFQTLEEDVAKLMPPTTIVNKPQNNNNSGEEANNAPEQQPQQQQPAMDVSPMQVTILTMIVEKSQTEPHFSAMYAQLCKNLAERNKHWKKKILAHCQSEFEHDTAWHIARLDERLEAKAAALAAAGESGKQIMDDASANTTATEDMDRDYQVLQLRKKYKGHVQFLGELFKLGLIKLDIMIWCMSRLLFHKEQADEDDFECFAKLMTVVGEQAESLVKKGKCHPTAEEKWYQCWDRVYLLTGRSKKMSSIKSAQQEGGGGEQKADEDKPIPKISSRIKFMLVDLLDLQENGWEHRRKQENAKTIAEIHEEVREEEAAAFRRSYSDDWGGSSNGGRSSRRRVNSDDYKMSSPYSSKPLKDADGFTAVPPKRANIRRAVSDDGFSGVYNKRQTQPKRKKPPAPVPSSPVPSSPVPSSPTNRSKTVISQIDVSNATPKIVEFPDPEECRNKTKTILKEYFIGGDTTDAILSIDELVGAGRDNEGHGSVERGAAVIEAGVLLVLEMKQQEVQKFLAVIKRCLQQKKLENSSLPLGLKDPLEFLRDLEIDAPLARSLLTSIVAYWVRQEVLSFTFLLDAPEYFRTDGKPAEFAAGVLKVRGGDVTEEDLSVVEKLMTEDDKAKYDSVKEMVTQNE</sequence>
<feature type="region of interest" description="Disordered" evidence="4">
    <location>
        <begin position="1"/>
        <end position="157"/>
    </location>
</feature>
<comment type="caution">
    <text evidence="6">The sequence shown here is derived from an EMBL/GenBank/DDBJ whole genome shotgun (WGS) entry which is preliminary data.</text>
</comment>
<feature type="compositionally biased region" description="Low complexity" evidence="4">
    <location>
        <begin position="338"/>
        <end position="360"/>
    </location>
</feature>
<keyword evidence="2" id="KW-0396">Initiation factor</keyword>
<dbReference type="AlphaFoldDB" id="A0A9N8DQ48"/>
<dbReference type="GO" id="GO:0016281">
    <property type="term" value="C:eukaryotic translation initiation factor 4F complex"/>
    <property type="evidence" value="ECO:0007669"/>
    <property type="project" value="TreeGrafter"/>
</dbReference>
<dbReference type="Gene3D" id="1.25.40.180">
    <property type="match status" value="2"/>
</dbReference>
<protein>
    <submittedName>
        <fullName evidence="6">Factor 4 gamma 1</fullName>
    </submittedName>
</protein>
<feature type="compositionally biased region" description="Low complexity" evidence="4">
    <location>
        <begin position="639"/>
        <end position="649"/>
    </location>
</feature>